<feature type="chain" id="PRO_5015135295" description="Hydroxyproline-rich glycoprotein family protein" evidence="2">
    <location>
        <begin position="28"/>
        <end position="120"/>
    </location>
</feature>
<keyword evidence="2" id="KW-0732">Signal</keyword>
<gene>
    <name evidence="3" type="ORF">TorRG33x02_013500</name>
</gene>
<protein>
    <recommendedName>
        <fullName evidence="5">Hydroxyproline-rich glycoprotein family protein</fullName>
    </recommendedName>
</protein>
<feature type="compositionally biased region" description="Polar residues" evidence="1">
    <location>
        <begin position="40"/>
        <end position="56"/>
    </location>
</feature>
<dbReference type="Proteomes" id="UP000237000">
    <property type="component" value="Unassembled WGS sequence"/>
</dbReference>
<proteinExistence type="predicted"/>
<reference evidence="4" key="1">
    <citation type="submission" date="2016-06" db="EMBL/GenBank/DDBJ databases">
        <title>Parallel loss of symbiosis genes in relatives of nitrogen-fixing non-legume Parasponia.</title>
        <authorList>
            <person name="Van Velzen R."/>
            <person name="Holmer R."/>
            <person name="Bu F."/>
            <person name="Rutten L."/>
            <person name="Van Zeijl A."/>
            <person name="Liu W."/>
            <person name="Santuari L."/>
            <person name="Cao Q."/>
            <person name="Sharma T."/>
            <person name="Shen D."/>
            <person name="Roswanjaya Y."/>
            <person name="Wardhani T."/>
            <person name="Kalhor M.S."/>
            <person name="Jansen J."/>
            <person name="Van den Hoogen J."/>
            <person name="Gungor B."/>
            <person name="Hartog M."/>
            <person name="Hontelez J."/>
            <person name="Verver J."/>
            <person name="Yang W.-C."/>
            <person name="Schijlen E."/>
            <person name="Repin R."/>
            <person name="Schilthuizen M."/>
            <person name="Schranz E."/>
            <person name="Heidstra R."/>
            <person name="Miyata K."/>
            <person name="Fedorova E."/>
            <person name="Kohlen W."/>
            <person name="Bisseling T."/>
            <person name="Smit S."/>
            <person name="Geurts R."/>
        </authorList>
    </citation>
    <scope>NUCLEOTIDE SEQUENCE [LARGE SCALE GENOMIC DNA]</scope>
    <source>
        <strain evidence="4">cv. RG33-2</strain>
    </source>
</reference>
<dbReference type="EMBL" id="JXTC01000003">
    <property type="protein sequence ID" value="POO03289.1"/>
    <property type="molecule type" value="Genomic_DNA"/>
</dbReference>
<evidence type="ECO:0000256" key="1">
    <source>
        <dbReference type="SAM" id="MobiDB-lite"/>
    </source>
</evidence>
<evidence type="ECO:0000313" key="4">
    <source>
        <dbReference type="Proteomes" id="UP000237000"/>
    </source>
</evidence>
<feature type="region of interest" description="Disordered" evidence="1">
    <location>
        <begin position="36"/>
        <end position="56"/>
    </location>
</feature>
<name>A0A2P5FZV5_TREOI</name>
<evidence type="ECO:0000313" key="3">
    <source>
        <dbReference type="EMBL" id="POO03289.1"/>
    </source>
</evidence>
<keyword evidence="4" id="KW-1185">Reference proteome</keyword>
<accession>A0A2P5FZV5</accession>
<evidence type="ECO:0000256" key="2">
    <source>
        <dbReference type="SAM" id="SignalP"/>
    </source>
</evidence>
<dbReference type="InParanoid" id="A0A2P5FZV5"/>
<dbReference type="OrthoDB" id="10453902at2759"/>
<dbReference type="AlphaFoldDB" id="A0A2P5FZV5"/>
<feature type="signal peptide" evidence="2">
    <location>
        <begin position="1"/>
        <end position="27"/>
    </location>
</feature>
<comment type="caution">
    <text evidence="3">The sequence shown here is derived from an EMBL/GenBank/DDBJ whole genome shotgun (WGS) entry which is preliminary data.</text>
</comment>
<evidence type="ECO:0008006" key="5">
    <source>
        <dbReference type="Google" id="ProtNLM"/>
    </source>
</evidence>
<organism evidence="3 4">
    <name type="scientific">Trema orientale</name>
    <name type="common">Charcoal tree</name>
    <name type="synonym">Celtis orientalis</name>
    <dbReference type="NCBI Taxonomy" id="63057"/>
    <lineage>
        <taxon>Eukaryota</taxon>
        <taxon>Viridiplantae</taxon>
        <taxon>Streptophyta</taxon>
        <taxon>Embryophyta</taxon>
        <taxon>Tracheophyta</taxon>
        <taxon>Spermatophyta</taxon>
        <taxon>Magnoliopsida</taxon>
        <taxon>eudicotyledons</taxon>
        <taxon>Gunneridae</taxon>
        <taxon>Pentapetalae</taxon>
        <taxon>rosids</taxon>
        <taxon>fabids</taxon>
        <taxon>Rosales</taxon>
        <taxon>Cannabaceae</taxon>
        <taxon>Trema</taxon>
    </lineage>
</organism>
<sequence>MALSLNLSPLLFLALLLLCSLSDTCQASRRLLDGLKKPPSTAQVASKPSISPPSESANVTKFFSFPAIPKIIPTIPTFPFIPNLPNSVPLVPLPPGFQISASDSLLLTDEKKPSGSGSSP</sequence>